<evidence type="ECO:0000313" key="1">
    <source>
        <dbReference type="EMBL" id="MBI6882870.1"/>
    </source>
</evidence>
<sequence>MDILKAEVRGDRGARRKSLMRLTKNAKQAWFMPETASDRSIGKFVNSRKSCNHVNCKSPDHSTSIAEMKSNEDMAHQLKSVGLAA</sequence>
<proteinExistence type="predicted"/>
<dbReference type="EMBL" id="JAEHTE010000002">
    <property type="protein sequence ID" value="MBI6882870.1"/>
    <property type="molecule type" value="Genomic_DNA"/>
</dbReference>
<dbReference type="Proteomes" id="UP000637061">
    <property type="component" value="Unassembled WGS sequence"/>
</dbReference>
<dbReference type="AlphaFoldDB" id="A0A8I1EAH6"/>
<name>A0A8I1EAH6_PSEPU</name>
<gene>
    <name evidence="1" type="ORF">JEU22_03010</name>
</gene>
<reference evidence="1" key="1">
    <citation type="submission" date="2020-12" db="EMBL/GenBank/DDBJ databases">
        <title>Enhanced detection system for hospital associated transmission using whole genome sequencing surveillance.</title>
        <authorList>
            <person name="Harrison L.H."/>
            <person name="Van Tyne D."/>
            <person name="Marsh J.W."/>
            <person name="Griffith M.P."/>
            <person name="Snyder D.J."/>
            <person name="Cooper V.S."/>
            <person name="Mustapha M."/>
        </authorList>
    </citation>
    <scope>NUCLEOTIDE SEQUENCE</scope>
    <source>
        <strain evidence="1">PSB00042</strain>
    </source>
</reference>
<evidence type="ECO:0000313" key="2">
    <source>
        <dbReference type="Proteomes" id="UP000637061"/>
    </source>
</evidence>
<protein>
    <submittedName>
        <fullName evidence="1">Uncharacterized protein</fullName>
    </submittedName>
</protein>
<organism evidence="1 2">
    <name type="scientific">Pseudomonas putida</name>
    <name type="common">Arthrobacter siderocapsulatus</name>
    <dbReference type="NCBI Taxonomy" id="303"/>
    <lineage>
        <taxon>Bacteria</taxon>
        <taxon>Pseudomonadati</taxon>
        <taxon>Pseudomonadota</taxon>
        <taxon>Gammaproteobacteria</taxon>
        <taxon>Pseudomonadales</taxon>
        <taxon>Pseudomonadaceae</taxon>
        <taxon>Pseudomonas</taxon>
    </lineage>
</organism>
<comment type="caution">
    <text evidence="1">The sequence shown here is derived from an EMBL/GenBank/DDBJ whole genome shotgun (WGS) entry which is preliminary data.</text>
</comment>
<dbReference type="RefSeq" id="WP_198746494.1">
    <property type="nucleotide sequence ID" value="NZ_JAEHTE010000002.1"/>
</dbReference>
<accession>A0A8I1EAH6</accession>